<dbReference type="EMBL" id="BMAW01128814">
    <property type="protein sequence ID" value="GFU27527.1"/>
    <property type="molecule type" value="Genomic_DNA"/>
</dbReference>
<accession>A0A8X6QMZ1</accession>
<evidence type="ECO:0000313" key="3">
    <source>
        <dbReference type="Proteomes" id="UP000887013"/>
    </source>
</evidence>
<sequence>MNTEETQAKNASCVTKPNVTCEFEKRRCLFRSLAEWKLVRATPRSLEKCNKKKKKKRAETSEEKSANKSKFKHSHSETLDDLAMGVTRDLYENGVFRRAVPLFPDAPAKLRPSLKR</sequence>
<dbReference type="Proteomes" id="UP000887013">
    <property type="component" value="Unassembled WGS sequence"/>
</dbReference>
<dbReference type="AlphaFoldDB" id="A0A8X6QMZ1"/>
<comment type="caution">
    <text evidence="2">The sequence shown here is derived from an EMBL/GenBank/DDBJ whole genome shotgun (WGS) entry which is preliminary data.</text>
</comment>
<reference evidence="2" key="1">
    <citation type="submission" date="2020-08" db="EMBL/GenBank/DDBJ databases">
        <title>Multicomponent nature underlies the extraordinary mechanical properties of spider dragline silk.</title>
        <authorList>
            <person name="Kono N."/>
            <person name="Nakamura H."/>
            <person name="Mori M."/>
            <person name="Yoshida Y."/>
            <person name="Ohtoshi R."/>
            <person name="Malay A.D."/>
            <person name="Moran D.A.P."/>
            <person name="Tomita M."/>
            <person name="Numata K."/>
            <person name="Arakawa K."/>
        </authorList>
    </citation>
    <scope>NUCLEOTIDE SEQUENCE</scope>
</reference>
<feature type="region of interest" description="Disordered" evidence="1">
    <location>
        <begin position="46"/>
        <end position="77"/>
    </location>
</feature>
<evidence type="ECO:0000313" key="2">
    <source>
        <dbReference type="EMBL" id="GFU27527.1"/>
    </source>
</evidence>
<name>A0A8X6QMZ1_NEPPI</name>
<organism evidence="2 3">
    <name type="scientific">Nephila pilipes</name>
    <name type="common">Giant wood spider</name>
    <name type="synonym">Nephila maculata</name>
    <dbReference type="NCBI Taxonomy" id="299642"/>
    <lineage>
        <taxon>Eukaryota</taxon>
        <taxon>Metazoa</taxon>
        <taxon>Ecdysozoa</taxon>
        <taxon>Arthropoda</taxon>
        <taxon>Chelicerata</taxon>
        <taxon>Arachnida</taxon>
        <taxon>Araneae</taxon>
        <taxon>Araneomorphae</taxon>
        <taxon>Entelegynae</taxon>
        <taxon>Araneoidea</taxon>
        <taxon>Nephilidae</taxon>
        <taxon>Nephila</taxon>
    </lineage>
</organism>
<protein>
    <submittedName>
        <fullName evidence="2">Uncharacterized protein</fullName>
    </submittedName>
</protein>
<gene>
    <name evidence="2" type="ORF">NPIL_634651</name>
</gene>
<evidence type="ECO:0000256" key="1">
    <source>
        <dbReference type="SAM" id="MobiDB-lite"/>
    </source>
</evidence>
<keyword evidence="3" id="KW-1185">Reference proteome</keyword>
<proteinExistence type="predicted"/>